<reference evidence="1" key="1">
    <citation type="journal article" date="2015" name="Nature">
        <title>Complex archaea that bridge the gap between prokaryotes and eukaryotes.</title>
        <authorList>
            <person name="Spang A."/>
            <person name="Saw J.H."/>
            <person name="Jorgensen S.L."/>
            <person name="Zaremba-Niedzwiedzka K."/>
            <person name="Martijn J."/>
            <person name="Lind A.E."/>
            <person name="van Eijk R."/>
            <person name="Schleper C."/>
            <person name="Guy L."/>
            <person name="Ettema T.J."/>
        </authorList>
    </citation>
    <scope>NUCLEOTIDE SEQUENCE</scope>
</reference>
<gene>
    <name evidence="1" type="ORF">LCGC14_1891120</name>
</gene>
<organism evidence="1">
    <name type="scientific">marine sediment metagenome</name>
    <dbReference type="NCBI Taxonomy" id="412755"/>
    <lineage>
        <taxon>unclassified sequences</taxon>
        <taxon>metagenomes</taxon>
        <taxon>ecological metagenomes</taxon>
    </lineage>
</organism>
<evidence type="ECO:0000313" key="1">
    <source>
        <dbReference type="EMBL" id="KKL91795.1"/>
    </source>
</evidence>
<sequence>MDMKKEFLTRLGDYKVISIIGLAKNVSKTTTLNYIIKNLEGYKLGLTSIGRDGEKYDVITQLPKPRIFIKIGTIIATARQSYEASEVKMEILKKTEFNTPLGEILILRALNEGFIELAGPSINRHLQEICLELKNLGCDLILIDGAFDRRSYATPIISDATILSTGASVSRNMGKVIDLTSHIYNLFSLEIVKDDKIRKISKDILLTAQVGIINDDHSSNKLENSTALGSSKAIFDQLTKDAKYLVIKGAITDNFLDEYGINKKVKDITIITTDPTKLFISKQVFYKFIKKGGRLKVLDRINLIAITINPTSPLGHEFEENQFMRLLQERISIPIFNLGTCDNL</sequence>
<dbReference type="EMBL" id="LAZR01019641">
    <property type="protein sequence ID" value="KKL91795.1"/>
    <property type="molecule type" value="Genomic_DNA"/>
</dbReference>
<proteinExistence type="predicted"/>
<dbReference type="AlphaFoldDB" id="A0A0F9IDD2"/>
<accession>A0A0F9IDD2</accession>
<protein>
    <submittedName>
        <fullName evidence="1">Uncharacterized protein</fullName>
    </submittedName>
</protein>
<name>A0A0F9IDD2_9ZZZZ</name>
<comment type="caution">
    <text evidence="1">The sequence shown here is derived from an EMBL/GenBank/DDBJ whole genome shotgun (WGS) entry which is preliminary data.</text>
</comment>